<dbReference type="eggNOG" id="arCOG07100">
    <property type="taxonomic scope" value="Archaea"/>
</dbReference>
<sequence>MYLVYIDESRRNCENRIVLGGLVIKDEFVKNVNNIFADVILNEISSAIDRHTIGSDNLEDVETWIKDRRSLNDLIIHMKEFINEKDTLRKLLKKIGVTHEQIIEIKRHILFDIVEKLGKMKREEVFAVASRIEKHLTLDLKYKLAFKFILERIAMSVKYGEPILVVFDTPGKDFKANEIYETYRKWLNEGVIDDGDKSPSFSDLRMKYFDEILMSREGDRIHRGLQVTDVIAWTIGRMDNIDIKNNTSPCVLRRASKKDHEYETVELCNTILNKLFIRNNDKILTLKIY</sequence>
<dbReference type="Proteomes" id="UP000001015">
    <property type="component" value="Chromosome"/>
</dbReference>
<gene>
    <name evidence="1" type="primary">ST2006</name>
    <name evidence="1" type="ordered locus">STK_20060</name>
</gene>
<evidence type="ECO:0000313" key="1">
    <source>
        <dbReference type="EMBL" id="BAB67102.1"/>
    </source>
</evidence>
<evidence type="ECO:0000313" key="2">
    <source>
        <dbReference type="Proteomes" id="UP000001015"/>
    </source>
</evidence>
<protein>
    <recommendedName>
        <fullName evidence="3">DUF3800 domain-containing protein</fullName>
    </recommendedName>
</protein>
<dbReference type="InterPro" id="IPR024524">
    <property type="entry name" value="DUF3800"/>
</dbReference>
<dbReference type="EMBL" id="BA000023">
    <property type="protein sequence ID" value="BAB67102.1"/>
    <property type="molecule type" value="Genomic_DNA"/>
</dbReference>
<proteinExistence type="predicted"/>
<organism evidence="1 2">
    <name type="scientific">Sulfurisphaera tokodaii (strain DSM 16993 / JCM 10545 / NBRC 100140 / 7)</name>
    <name type="common">Sulfolobus tokodaii</name>
    <dbReference type="NCBI Taxonomy" id="273063"/>
    <lineage>
        <taxon>Archaea</taxon>
        <taxon>Thermoproteota</taxon>
        <taxon>Thermoprotei</taxon>
        <taxon>Sulfolobales</taxon>
        <taxon>Sulfolobaceae</taxon>
        <taxon>Sulfurisphaera</taxon>
    </lineage>
</organism>
<evidence type="ECO:0008006" key="3">
    <source>
        <dbReference type="Google" id="ProtNLM"/>
    </source>
</evidence>
<dbReference type="Pfam" id="PF12686">
    <property type="entry name" value="DUF3800"/>
    <property type="match status" value="1"/>
</dbReference>
<dbReference type="PATRIC" id="fig|273063.9.peg.2287"/>
<dbReference type="RefSeq" id="WP_010980078.1">
    <property type="nucleotide sequence ID" value="NC_003106.2"/>
</dbReference>
<accession>Q96Z24</accession>
<keyword evidence="2" id="KW-1185">Reference proteome</keyword>
<dbReference type="GeneID" id="1460067"/>
<name>Q96Z24_SULTO</name>
<dbReference type="AlphaFoldDB" id="Q96Z24"/>
<reference evidence="2" key="1">
    <citation type="journal article" date="2001" name="DNA Res.">
        <title>Complete genome sequence of an aerobic thermoacidophilic Crenarchaeon, Sulfolobus tokodaii strain7.</title>
        <authorList>
            <person name="Kawarabayasi Y."/>
            <person name="Hino Y."/>
            <person name="Horikawa H."/>
            <person name="Jin-no K."/>
            <person name="Takahashi M."/>
            <person name="Sekine M."/>
            <person name="Baba S."/>
            <person name="Ankai A."/>
            <person name="Kosugi H."/>
            <person name="Hosoyama A."/>
            <person name="Fukui S."/>
            <person name="Nagai Y."/>
            <person name="Nishijima K."/>
            <person name="Otsuka R."/>
            <person name="Nakazawa H."/>
            <person name="Takamiya M."/>
            <person name="Kato Y."/>
            <person name="Yoshizawa T."/>
            <person name="Tanaka T."/>
            <person name="Kudoh Y."/>
            <person name="Yamazaki J."/>
            <person name="Kushida N."/>
            <person name="Oguchi A."/>
            <person name="Aoki K."/>
            <person name="Masuda S."/>
            <person name="Yanagii M."/>
            <person name="Nishimura M."/>
            <person name="Yamagishi A."/>
            <person name="Oshima T."/>
            <person name="Kikuchi H."/>
        </authorList>
    </citation>
    <scope>NUCLEOTIDE SEQUENCE [LARGE SCALE GENOMIC DNA]</scope>
    <source>
        <strain evidence="2">DSM 16993 / JCM 10545 / NBRC 100140 / 7</strain>
    </source>
</reference>
<dbReference type="KEGG" id="sto:STK_20060"/>